<comment type="caution">
    <text evidence="3">The sequence shown here is derived from an EMBL/GenBank/DDBJ whole genome shotgun (WGS) entry which is preliminary data.</text>
</comment>
<dbReference type="PANTHER" id="PTHR46740:SF2">
    <property type="entry name" value="PROTEIN DYAD"/>
    <property type="match status" value="1"/>
</dbReference>
<organism evidence="3 4">
    <name type="scientific">Striga asiatica</name>
    <name type="common">Asiatic witchweed</name>
    <name type="synonym">Buchnera asiatica</name>
    <dbReference type="NCBI Taxonomy" id="4170"/>
    <lineage>
        <taxon>Eukaryota</taxon>
        <taxon>Viridiplantae</taxon>
        <taxon>Streptophyta</taxon>
        <taxon>Embryophyta</taxon>
        <taxon>Tracheophyta</taxon>
        <taxon>Spermatophyta</taxon>
        <taxon>Magnoliopsida</taxon>
        <taxon>eudicotyledons</taxon>
        <taxon>Gunneridae</taxon>
        <taxon>Pentapetalae</taxon>
        <taxon>asterids</taxon>
        <taxon>lamiids</taxon>
        <taxon>Lamiales</taxon>
        <taxon>Orobanchaceae</taxon>
        <taxon>Buchnereae</taxon>
        <taxon>Striga</taxon>
    </lineage>
</organism>
<dbReference type="GO" id="GO:0051177">
    <property type="term" value="P:meiotic sister chromatid cohesion"/>
    <property type="evidence" value="ECO:0007669"/>
    <property type="project" value="InterPro"/>
</dbReference>
<protein>
    <recommendedName>
        <fullName evidence="2">PTC1-like winged helix-turn-helix domain-containing protein</fullName>
    </recommendedName>
</protein>
<keyword evidence="1" id="KW-0812">Transmembrane</keyword>
<dbReference type="PANTHER" id="PTHR46740">
    <property type="entry name" value="PROTEIN DYAD"/>
    <property type="match status" value="1"/>
</dbReference>
<dbReference type="OrthoDB" id="515863at2759"/>
<proteinExistence type="predicted"/>
<evidence type="ECO:0000313" key="3">
    <source>
        <dbReference type="EMBL" id="GER26683.1"/>
    </source>
</evidence>
<keyword evidence="4" id="KW-1185">Reference proteome</keyword>
<keyword evidence="1" id="KW-1133">Transmembrane helix</keyword>
<feature type="transmembrane region" description="Helical" evidence="1">
    <location>
        <begin position="20"/>
        <end position="38"/>
    </location>
</feature>
<reference evidence="4" key="1">
    <citation type="journal article" date="2019" name="Curr. Biol.">
        <title>Genome Sequence of Striga asiatica Provides Insight into the Evolution of Plant Parasitism.</title>
        <authorList>
            <person name="Yoshida S."/>
            <person name="Kim S."/>
            <person name="Wafula E.K."/>
            <person name="Tanskanen J."/>
            <person name="Kim Y.M."/>
            <person name="Honaas L."/>
            <person name="Yang Z."/>
            <person name="Spallek T."/>
            <person name="Conn C.E."/>
            <person name="Ichihashi Y."/>
            <person name="Cheong K."/>
            <person name="Cui S."/>
            <person name="Der J.P."/>
            <person name="Gundlach H."/>
            <person name="Jiao Y."/>
            <person name="Hori C."/>
            <person name="Ishida J.K."/>
            <person name="Kasahara H."/>
            <person name="Kiba T."/>
            <person name="Kim M.S."/>
            <person name="Koo N."/>
            <person name="Laohavisit A."/>
            <person name="Lee Y.H."/>
            <person name="Lumba S."/>
            <person name="McCourt P."/>
            <person name="Mortimer J.C."/>
            <person name="Mutuku J.M."/>
            <person name="Nomura T."/>
            <person name="Sasaki-Sekimoto Y."/>
            <person name="Seto Y."/>
            <person name="Wang Y."/>
            <person name="Wakatake T."/>
            <person name="Sakakibara H."/>
            <person name="Demura T."/>
            <person name="Yamaguchi S."/>
            <person name="Yoneyama K."/>
            <person name="Manabe R.I."/>
            <person name="Nelson D.C."/>
            <person name="Schulman A.H."/>
            <person name="Timko M.P."/>
            <person name="dePamphilis C.W."/>
            <person name="Choi D."/>
            <person name="Shirasu K."/>
        </authorList>
    </citation>
    <scope>NUCLEOTIDE SEQUENCE [LARGE SCALE GENOMIC DNA]</scope>
    <source>
        <strain evidence="4">cv. UVA1</strain>
    </source>
</reference>
<dbReference type="Proteomes" id="UP000325081">
    <property type="component" value="Unassembled WGS sequence"/>
</dbReference>
<dbReference type="Pfam" id="PF25874">
    <property type="entry name" value="WHD_plant_repro"/>
    <property type="match status" value="1"/>
</dbReference>
<dbReference type="InterPro" id="IPR044221">
    <property type="entry name" value="DYAD/AMEIOTIC1"/>
</dbReference>
<dbReference type="AlphaFoldDB" id="A0A5A7P1J6"/>
<sequence length="260" mass="30154">MNGLQTQIIPYDWMDLTYSRIFLFHIAVVCLSTLYYILSLSHSFLLKSNFHFHFFTLSPVQFFSPLRRPLLLSSPTTHSPALLLSLLLSAPDTPALLRRLPQPLIASQEFSRTQLEIEAGAGMRSRLTADGWSRVDHRLSKHLSFNGMDLRVDKEVDLKECHNQSSVNIAHWTVDVEWLAQKNLLSLMKAKGETTRKPIMRPQLRAEARKKRRDTGLLNHLLNQIYQEDKDTDYIESQKQNRVEQMMLTKIARRLCLQII</sequence>
<dbReference type="EMBL" id="BKCP01001114">
    <property type="protein sequence ID" value="GER26683.1"/>
    <property type="molecule type" value="Genomic_DNA"/>
</dbReference>
<gene>
    <name evidence="3" type="ORF">STAS_02343</name>
</gene>
<dbReference type="InterPro" id="IPR059080">
    <property type="entry name" value="WHD_PTC1"/>
</dbReference>
<feature type="domain" description="PTC1-like winged helix-turn-helix" evidence="2">
    <location>
        <begin position="179"/>
        <end position="247"/>
    </location>
</feature>
<name>A0A5A7P1J6_STRAF</name>
<evidence type="ECO:0000313" key="4">
    <source>
        <dbReference type="Proteomes" id="UP000325081"/>
    </source>
</evidence>
<evidence type="ECO:0000259" key="2">
    <source>
        <dbReference type="Pfam" id="PF25874"/>
    </source>
</evidence>
<evidence type="ECO:0000256" key="1">
    <source>
        <dbReference type="SAM" id="Phobius"/>
    </source>
</evidence>
<accession>A0A5A7P1J6</accession>
<dbReference type="GO" id="GO:0007131">
    <property type="term" value="P:reciprocal meiotic recombination"/>
    <property type="evidence" value="ECO:0007669"/>
    <property type="project" value="InterPro"/>
</dbReference>
<keyword evidence="1" id="KW-0472">Membrane</keyword>